<dbReference type="Pfam" id="PF07676">
    <property type="entry name" value="PD40"/>
    <property type="match status" value="2"/>
</dbReference>
<name>A0A1T5BTX0_9FLAO</name>
<evidence type="ECO:0000256" key="3">
    <source>
        <dbReference type="ARBA" id="ARBA00023237"/>
    </source>
</evidence>
<dbReference type="InterPro" id="IPR006665">
    <property type="entry name" value="OmpA-like"/>
</dbReference>
<keyword evidence="3" id="KW-0998">Cell outer membrane</keyword>
<dbReference type="InterPro" id="IPR050330">
    <property type="entry name" value="Bact_OuterMem_StrucFunc"/>
</dbReference>
<dbReference type="Gene3D" id="3.30.1330.60">
    <property type="entry name" value="OmpA-like domain"/>
    <property type="match status" value="1"/>
</dbReference>
<dbReference type="SUPFAM" id="SSF48452">
    <property type="entry name" value="TPR-like"/>
    <property type="match status" value="1"/>
</dbReference>
<dbReference type="Proteomes" id="UP000190339">
    <property type="component" value="Unassembled WGS sequence"/>
</dbReference>
<dbReference type="Pfam" id="PF05036">
    <property type="entry name" value="SPOR"/>
    <property type="match status" value="1"/>
</dbReference>
<dbReference type="Pfam" id="PF00691">
    <property type="entry name" value="OmpA"/>
    <property type="match status" value="1"/>
</dbReference>
<dbReference type="InterPro" id="IPR006664">
    <property type="entry name" value="OMP_bac"/>
</dbReference>
<dbReference type="GO" id="GO:0042834">
    <property type="term" value="F:peptidoglycan binding"/>
    <property type="evidence" value="ECO:0007669"/>
    <property type="project" value="InterPro"/>
</dbReference>
<dbReference type="InterPro" id="IPR011659">
    <property type="entry name" value="WD40"/>
</dbReference>
<proteinExistence type="predicted"/>
<evidence type="ECO:0000313" key="8">
    <source>
        <dbReference type="Proteomes" id="UP000190339"/>
    </source>
</evidence>
<dbReference type="InterPro" id="IPR011042">
    <property type="entry name" value="6-blade_b-propeller_TolB-like"/>
</dbReference>
<accession>A0A1T5BTX0</accession>
<evidence type="ECO:0000256" key="1">
    <source>
        <dbReference type="ARBA" id="ARBA00004442"/>
    </source>
</evidence>
<protein>
    <submittedName>
        <fullName evidence="7">WD40-like Beta Propeller Repeat</fullName>
    </submittedName>
</protein>
<dbReference type="InterPro" id="IPR036737">
    <property type="entry name" value="OmpA-like_sf"/>
</dbReference>
<dbReference type="SUPFAM" id="SSF103088">
    <property type="entry name" value="OmpA-like"/>
    <property type="match status" value="1"/>
</dbReference>
<dbReference type="PROSITE" id="PS51123">
    <property type="entry name" value="OMPA_2"/>
    <property type="match status" value="1"/>
</dbReference>
<keyword evidence="2 4" id="KW-0472">Membrane</keyword>
<sequence>MNIRPFINLYFLIFVIFINAQDFQANLASAQSFDTKSISEVEVEETDSEAFERTAESYAILHKTFENIDDVQNGYYVITGIFSNSRNLKSQVRLLNEKGFDSGYFQNPENNLYYLYLNHYESWKTALEDCSTKFDNRYTKEFWVLKVANSKLNTEYSKQGTSTLNKNVTSKSVEKDFQATLASKQSFDSESIPEVEKTDSEAFERTAKSYAISHNTFENIKDVQNGYYVIAGIFSNSGNLKSQVRKLNKKGFDSGYFQNPENNLYYLYLNYYESWETALKDCSTKFDNRYAKEFWILKMGNSKLNSELIPLDEVTYDDLEYSEQSASTLNNNVAPKSVQKESKSKIVQRADEYFNKMWYAEAAKLYELALNKSNEDYTYEVLKKAGDAHYFNTDMEKAYKWYNILYEKYESEMSSDYLFKYAHSLKGIGNYKRSKRLMKLYNRKLAGEKIEKNSELNEIVLDGLLRMDDRFDVKNIAINSKYSEFSPMYYNGNEIVYASAKDSSIFNTRRYKWNNQPYLDLYVAKINEESQDLKNAIKFSNEINTKYHEASVTFSPDNKTMYFTRNNYGKKLKRDKNGINNLKIYRSKKINGEWTKADEVSFNSDDYSTGHPALSNDGKQLYFVSDMPGSIGETDIFVVDVLGDGSFSSPRNLGPEINTEHKEMFPFINENKLYFSSDGHVGLGGLDVFEVAFDDEVGFLEVRNVGKPINSKKDDFSFIVNEDTQEGYFASNRGGGKGDDDIYSFKTLQIEEIPTNTNAISGIVTELVSGDIMPNALVQLLDENNIKLKEMETDENGSFVFEDLESDKRYVLKTTKDSYFDDTRDAATKNNEIVNVDVSMQKLNDMIAVEDGIRKLKTEMIHFNFDKSFIRKDASLELDKLVAVMNDSPNMVIKIESHTDSRGDAVYNKYLSDKRAKSTREYIIARGIDPSRIESAIGFGEEQLLNGCDGSVRCTEEQHYLNRRSEFIIVDM</sequence>
<dbReference type="EMBL" id="FUYL01000005">
    <property type="protein sequence ID" value="SKB50758.1"/>
    <property type="molecule type" value="Genomic_DNA"/>
</dbReference>
<dbReference type="PROSITE" id="PS51724">
    <property type="entry name" value="SPOR"/>
    <property type="match status" value="1"/>
</dbReference>
<dbReference type="PRINTS" id="PR01021">
    <property type="entry name" value="OMPADOMAIN"/>
</dbReference>
<dbReference type="SUPFAM" id="SSF110997">
    <property type="entry name" value="Sporulation related repeat"/>
    <property type="match status" value="1"/>
</dbReference>
<keyword evidence="8" id="KW-1185">Reference proteome</keyword>
<organism evidence="7 8">
    <name type="scientific">Maribacter arcticus</name>
    <dbReference type="NCBI Taxonomy" id="561365"/>
    <lineage>
        <taxon>Bacteria</taxon>
        <taxon>Pseudomonadati</taxon>
        <taxon>Bacteroidota</taxon>
        <taxon>Flavobacteriia</taxon>
        <taxon>Flavobacteriales</taxon>
        <taxon>Flavobacteriaceae</taxon>
        <taxon>Maribacter</taxon>
    </lineage>
</organism>
<dbReference type="SUPFAM" id="SSF82171">
    <property type="entry name" value="DPP6 N-terminal domain-like"/>
    <property type="match status" value="1"/>
</dbReference>
<dbReference type="InterPro" id="IPR007730">
    <property type="entry name" value="SPOR-like_dom"/>
</dbReference>
<evidence type="ECO:0000256" key="4">
    <source>
        <dbReference type="PROSITE-ProRule" id="PRU00473"/>
    </source>
</evidence>
<evidence type="ECO:0000313" key="7">
    <source>
        <dbReference type="EMBL" id="SKB50758.1"/>
    </source>
</evidence>
<dbReference type="Pfam" id="PF13620">
    <property type="entry name" value="CarboxypepD_reg"/>
    <property type="match status" value="1"/>
</dbReference>
<dbReference type="PANTHER" id="PTHR30329:SF21">
    <property type="entry name" value="LIPOPROTEIN YIAD-RELATED"/>
    <property type="match status" value="1"/>
</dbReference>
<reference evidence="8" key="1">
    <citation type="submission" date="2017-02" db="EMBL/GenBank/DDBJ databases">
        <authorList>
            <person name="Varghese N."/>
            <person name="Submissions S."/>
        </authorList>
    </citation>
    <scope>NUCLEOTIDE SEQUENCE [LARGE SCALE GENOMIC DNA]</scope>
    <source>
        <strain evidence="8">DSM 23546</strain>
    </source>
</reference>
<dbReference type="RefSeq" id="WP_079512275.1">
    <property type="nucleotide sequence ID" value="NZ_FUYL01000005.1"/>
</dbReference>
<gene>
    <name evidence="7" type="ORF">SAMN05660866_01804</name>
</gene>
<dbReference type="InterPro" id="IPR011990">
    <property type="entry name" value="TPR-like_helical_dom_sf"/>
</dbReference>
<dbReference type="Gene3D" id="2.60.40.1120">
    <property type="entry name" value="Carboxypeptidase-like, regulatory domain"/>
    <property type="match status" value="1"/>
</dbReference>
<evidence type="ECO:0000259" key="5">
    <source>
        <dbReference type="PROSITE" id="PS51123"/>
    </source>
</evidence>
<dbReference type="STRING" id="561365.SAMN05660866_01804"/>
<dbReference type="Gene3D" id="2.120.10.30">
    <property type="entry name" value="TolB, C-terminal domain"/>
    <property type="match status" value="1"/>
</dbReference>
<dbReference type="PANTHER" id="PTHR30329">
    <property type="entry name" value="STATOR ELEMENT OF FLAGELLAR MOTOR COMPLEX"/>
    <property type="match status" value="1"/>
</dbReference>
<dbReference type="InterPro" id="IPR036680">
    <property type="entry name" value="SPOR-like_sf"/>
</dbReference>
<dbReference type="AlphaFoldDB" id="A0A1T5BTX0"/>
<evidence type="ECO:0000259" key="6">
    <source>
        <dbReference type="PROSITE" id="PS51724"/>
    </source>
</evidence>
<evidence type="ECO:0000256" key="2">
    <source>
        <dbReference type="ARBA" id="ARBA00023136"/>
    </source>
</evidence>
<dbReference type="SUPFAM" id="SSF49478">
    <property type="entry name" value="Cna protein B-type domain"/>
    <property type="match status" value="1"/>
</dbReference>
<feature type="domain" description="OmpA-like" evidence="5">
    <location>
        <begin position="850"/>
        <end position="972"/>
    </location>
</feature>
<feature type="domain" description="SPOR" evidence="6">
    <location>
        <begin position="221"/>
        <end position="298"/>
    </location>
</feature>
<comment type="subcellular location">
    <subcellularLocation>
        <location evidence="1">Cell outer membrane</location>
    </subcellularLocation>
</comment>
<dbReference type="CDD" id="cd07185">
    <property type="entry name" value="OmpA_C-like"/>
    <property type="match status" value="1"/>
</dbReference>
<dbReference type="OrthoDB" id="9809364at2"/>
<dbReference type="GO" id="GO:0009279">
    <property type="term" value="C:cell outer membrane"/>
    <property type="evidence" value="ECO:0007669"/>
    <property type="project" value="UniProtKB-SubCell"/>
</dbReference>